<dbReference type="HAMAP" id="MF_00148">
    <property type="entry name" value="UDG"/>
    <property type="match status" value="1"/>
</dbReference>
<dbReference type="Pfam" id="PF03167">
    <property type="entry name" value="UDG"/>
    <property type="match status" value="1"/>
</dbReference>
<accession>A0A9X4E0L5</accession>
<dbReference type="PANTHER" id="PTHR11264">
    <property type="entry name" value="URACIL-DNA GLYCOSYLASE"/>
    <property type="match status" value="1"/>
</dbReference>
<dbReference type="EMBL" id="CP146598">
    <property type="protein sequence ID" value="WWY03695.1"/>
    <property type="molecule type" value="Genomic_DNA"/>
</dbReference>
<dbReference type="PANTHER" id="PTHR11264:SF0">
    <property type="entry name" value="URACIL-DNA GLYCOSYLASE"/>
    <property type="match status" value="1"/>
</dbReference>
<dbReference type="SUPFAM" id="SSF52141">
    <property type="entry name" value="Uracil-DNA glycosylase-like"/>
    <property type="match status" value="1"/>
</dbReference>
<evidence type="ECO:0000256" key="6">
    <source>
        <dbReference type="ARBA" id="ARBA00022763"/>
    </source>
</evidence>
<dbReference type="RefSeq" id="WP_274584554.1">
    <property type="nucleotide sequence ID" value="NZ_CP146598.1"/>
</dbReference>
<evidence type="ECO:0000259" key="12">
    <source>
        <dbReference type="SMART" id="SM00986"/>
    </source>
</evidence>
<dbReference type="AlphaFoldDB" id="A0A9X4E0L5"/>
<evidence type="ECO:0000256" key="3">
    <source>
        <dbReference type="ARBA" id="ARBA00008184"/>
    </source>
</evidence>
<dbReference type="GO" id="GO:0097510">
    <property type="term" value="P:base-excision repair, AP site formation via deaminated base removal"/>
    <property type="evidence" value="ECO:0007669"/>
    <property type="project" value="TreeGrafter"/>
</dbReference>
<dbReference type="SMART" id="SM00987">
    <property type="entry name" value="UreE_C"/>
    <property type="match status" value="1"/>
</dbReference>
<feature type="active site" description="Proton acceptor" evidence="9 10">
    <location>
        <position position="61"/>
    </location>
</feature>
<dbReference type="InterPro" id="IPR036895">
    <property type="entry name" value="Uracil-DNA_glycosylase-like_sf"/>
</dbReference>
<gene>
    <name evidence="9 13" type="primary">ung</name>
    <name evidence="13" type="ORF">ORY91_000690</name>
    <name evidence="14" type="ORF">V9W64_02835</name>
</gene>
<evidence type="ECO:0000256" key="2">
    <source>
        <dbReference type="ARBA" id="ARBA00002631"/>
    </source>
</evidence>
<dbReference type="NCBIfam" id="NF003592">
    <property type="entry name" value="PRK05254.1-5"/>
    <property type="match status" value="1"/>
</dbReference>
<evidence type="ECO:0000313" key="14">
    <source>
        <dbReference type="EMBL" id="WWY03695.1"/>
    </source>
</evidence>
<comment type="similarity">
    <text evidence="3 9 11">Belongs to the uracil-DNA glycosylase (UDG) superfamily. UNG family.</text>
</comment>
<evidence type="ECO:0000256" key="8">
    <source>
        <dbReference type="ARBA" id="ARBA00023204"/>
    </source>
</evidence>
<dbReference type="GO" id="GO:0005737">
    <property type="term" value="C:cytoplasm"/>
    <property type="evidence" value="ECO:0007669"/>
    <property type="project" value="UniProtKB-SubCell"/>
</dbReference>
<dbReference type="FunFam" id="3.40.470.10:FF:000001">
    <property type="entry name" value="Uracil-DNA glycosylase"/>
    <property type="match status" value="1"/>
</dbReference>
<dbReference type="EC" id="3.2.2.27" evidence="4 9"/>
<dbReference type="InterPro" id="IPR018085">
    <property type="entry name" value="Ura-DNA_Glyclase_AS"/>
</dbReference>
<evidence type="ECO:0000313" key="13">
    <source>
        <dbReference type="EMBL" id="MDD9327305.1"/>
    </source>
</evidence>
<keyword evidence="6 9" id="KW-0227">DNA damage</keyword>
<keyword evidence="9" id="KW-0963">Cytoplasm</keyword>
<keyword evidence="15" id="KW-1185">Reference proteome</keyword>
<evidence type="ECO:0000256" key="1">
    <source>
        <dbReference type="ARBA" id="ARBA00001400"/>
    </source>
</evidence>
<protein>
    <recommendedName>
        <fullName evidence="5 9">Uracil-DNA glycosylase</fullName>
        <shortName evidence="9">UDG</shortName>
        <ecNumber evidence="4 9">3.2.2.27</ecNumber>
    </recommendedName>
</protein>
<evidence type="ECO:0000313" key="15">
    <source>
        <dbReference type="Proteomes" id="UP001149607"/>
    </source>
</evidence>
<evidence type="ECO:0000256" key="4">
    <source>
        <dbReference type="ARBA" id="ARBA00012030"/>
    </source>
</evidence>
<dbReference type="NCBIfam" id="NF003588">
    <property type="entry name" value="PRK05254.1-1"/>
    <property type="match status" value="1"/>
</dbReference>
<name>A0A9X4E0L5_9NEIS</name>
<proteinExistence type="inferred from homology"/>
<evidence type="ECO:0000256" key="7">
    <source>
        <dbReference type="ARBA" id="ARBA00022801"/>
    </source>
</evidence>
<dbReference type="NCBIfam" id="NF003589">
    <property type="entry name" value="PRK05254.1-2"/>
    <property type="match status" value="1"/>
</dbReference>
<reference evidence="13" key="1">
    <citation type="submission" date="2022-10" db="EMBL/GenBank/DDBJ databases">
        <authorList>
            <person name="Boutroux M."/>
        </authorList>
    </citation>
    <scope>NUCLEOTIDE SEQUENCE</scope>
    <source>
        <strain evidence="13">51.81</strain>
    </source>
</reference>
<dbReference type="NCBIfam" id="NF003591">
    <property type="entry name" value="PRK05254.1-4"/>
    <property type="match status" value="1"/>
</dbReference>
<dbReference type="Gene3D" id="3.40.470.10">
    <property type="entry name" value="Uracil-DNA glycosylase-like domain"/>
    <property type="match status" value="1"/>
</dbReference>
<evidence type="ECO:0000256" key="11">
    <source>
        <dbReference type="RuleBase" id="RU003780"/>
    </source>
</evidence>
<feature type="domain" description="Uracil-DNA glycosylase-like" evidence="12">
    <location>
        <begin position="46"/>
        <end position="207"/>
    </location>
</feature>
<reference evidence="14" key="2">
    <citation type="submission" date="2024-02" db="EMBL/GenBank/DDBJ databases">
        <title>Neisseria leonii sp. nov.</title>
        <authorList>
            <person name="Boutroux M."/>
            <person name="Favre-Rochex S."/>
            <person name="Gorgette O."/>
            <person name="Touak G."/>
            <person name="Muhle E."/>
            <person name="Chesneau O."/>
            <person name="Clermont D."/>
            <person name="Rahi P."/>
        </authorList>
    </citation>
    <scope>NUCLEOTIDE SEQUENCE</scope>
    <source>
        <strain evidence="14">51.81</strain>
    </source>
</reference>
<evidence type="ECO:0000256" key="5">
    <source>
        <dbReference type="ARBA" id="ARBA00018429"/>
    </source>
</evidence>
<evidence type="ECO:0000256" key="10">
    <source>
        <dbReference type="PROSITE-ProRule" id="PRU10072"/>
    </source>
</evidence>
<comment type="function">
    <text evidence="2 9 11">Excises uracil residues from the DNA which can arise as a result of misincorporation of dUMP residues by DNA polymerase or due to deamination of cytosine.</text>
</comment>
<keyword evidence="8 9" id="KW-0234">DNA repair</keyword>
<comment type="catalytic activity">
    <reaction evidence="1 9 11">
        <text>Hydrolyzes single-stranded DNA or mismatched double-stranded DNA and polynucleotides, releasing free uracil.</text>
        <dbReference type="EC" id="3.2.2.27"/>
    </reaction>
</comment>
<dbReference type="PROSITE" id="PS00130">
    <property type="entry name" value="U_DNA_GLYCOSYLASE"/>
    <property type="match status" value="1"/>
</dbReference>
<dbReference type="InterPro" id="IPR005122">
    <property type="entry name" value="Uracil-DNA_glycosylase-like"/>
</dbReference>
<keyword evidence="7 9" id="KW-0378">Hydrolase</keyword>
<dbReference type="NCBIfam" id="TIGR00628">
    <property type="entry name" value="ung"/>
    <property type="match status" value="1"/>
</dbReference>
<comment type="subcellular location">
    <subcellularLocation>
        <location evidence="9">Cytoplasm</location>
    </subcellularLocation>
</comment>
<dbReference type="EMBL" id="JAPQFL010000001">
    <property type="protein sequence ID" value="MDD9327305.1"/>
    <property type="molecule type" value="Genomic_DNA"/>
</dbReference>
<evidence type="ECO:0000256" key="9">
    <source>
        <dbReference type="HAMAP-Rule" id="MF_00148"/>
    </source>
</evidence>
<dbReference type="Proteomes" id="UP001149607">
    <property type="component" value="Chromosome"/>
</dbReference>
<dbReference type="InterPro" id="IPR002043">
    <property type="entry name" value="UDG_fam1"/>
</dbReference>
<keyword evidence="13" id="KW-0326">Glycosidase</keyword>
<dbReference type="SMART" id="SM00986">
    <property type="entry name" value="UDG"/>
    <property type="match status" value="1"/>
</dbReference>
<dbReference type="CDD" id="cd10027">
    <property type="entry name" value="UDG-F1-like"/>
    <property type="match status" value="1"/>
</dbReference>
<sequence>MQTWREALGAEKEQPYFRQILDTVRRERQQGIRIYPPAADVFNAFRAVEFSQVKVVILGQDPYHGEGQAHGLAFSVRPGVQIPPSLLNIYKELADDIDGFTVPVHGFLQSWAQQGVLLLNTVLTVRAGQAHSHADLGWTRFTDLVIRRLAEEREHLVFILWGSHAQKKGAFIDRSRHLVLTSAHPSPLSAYRGFFGSRPFSRANAYLHGHGMAVIDWRLPDRV</sequence>
<dbReference type="GO" id="GO:0004844">
    <property type="term" value="F:uracil DNA N-glycosylase activity"/>
    <property type="evidence" value="ECO:0007669"/>
    <property type="project" value="UniProtKB-UniRule"/>
</dbReference>
<organism evidence="13">
    <name type="scientific">Neisseria leonii</name>
    <dbReference type="NCBI Taxonomy" id="2995413"/>
    <lineage>
        <taxon>Bacteria</taxon>
        <taxon>Pseudomonadati</taxon>
        <taxon>Pseudomonadota</taxon>
        <taxon>Betaproteobacteria</taxon>
        <taxon>Neisseriales</taxon>
        <taxon>Neisseriaceae</taxon>
        <taxon>Neisseria</taxon>
    </lineage>
</organism>